<dbReference type="InterPro" id="IPR002575">
    <property type="entry name" value="Aminoglycoside_PTrfase"/>
</dbReference>
<gene>
    <name evidence="2" type="ORF">GTW09_04355</name>
</gene>
<dbReference type="Gene3D" id="3.90.1200.10">
    <property type="match status" value="1"/>
</dbReference>
<proteinExistence type="predicted"/>
<keyword evidence="2" id="KW-0808">Transferase</keyword>
<reference evidence="2 3" key="1">
    <citation type="submission" date="2020-01" db="EMBL/GenBank/DDBJ databases">
        <title>Genomes of bacteria type strains.</title>
        <authorList>
            <person name="Chen J."/>
            <person name="Zhu S."/>
            <person name="Yang J."/>
        </authorList>
    </citation>
    <scope>NUCLEOTIDE SEQUENCE [LARGE SCALE GENOMIC DNA]</scope>
    <source>
        <strain evidence="2 3">LMG 22958</strain>
    </source>
</reference>
<organism evidence="2 3">
    <name type="scientific">Alteromonas hispanica</name>
    <dbReference type="NCBI Taxonomy" id="315421"/>
    <lineage>
        <taxon>Bacteria</taxon>
        <taxon>Pseudomonadati</taxon>
        <taxon>Pseudomonadota</taxon>
        <taxon>Gammaproteobacteria</taxon>
        <taxon>Alteromonadales</taxon>
        <taxon>Alteromonadaceae</taxon>
        <taxon>Alteromonas/Salinimonas group</taxon>
        <taxon>Alteromonas</taxon>
    </lineage>
</organism>
<feature type="domain" description="Aminoglycoside phosphotransferase" evidence="1">
    <location>
        <begin position="78"/>
        <end position="262"/>
    </location>
</feature>
<dbReference type="EMBL" id="JAAAWP010000002">
    <property type="protein sequence ID" value="NDW20751.1"/>
    <property type="molecule type" value="Genomic_DNA"/>
</dbReference>
<evidence type="ECO:0000313" key="3">
    <source>
        <dbReference type="Proteomes" id="UP000478837"/>
    </source>
</evidence>
<protein>
    <submittedName>
        <fullName evidence="2">Phosphotransferase</fullName>
    </submittedName>
</protein>
<evidence type="ECO:0000313" key="2">
    <source>
        <dbReference type="EMBL" id="NDW20751.1"/>
    </source>
</evidence>
<accession>A0A6L9MS66</accession>
<comment type="caution">
    <text evidence="2">The sequence shown here is derived from an EMBL/GenBank/DDBJ whole genome shotgun (WGS) entry which is preliminary data.</text>
</comment>
<dbReference type="Proteomes" id="UP000478837">
    <property type="component" value="Unassembled WGS sequence"/>
</dbReference>
<sequence length="299" mass="33371">MLVSQYLVTISGLRNGKLRVKIEYILSQLHEALNLTPEATLHKCPSGAVNHVYQLCDVNLHAAVKWLGDDDFSGVNRQQQFQLQKSLSDLGAAPVPFWLSEDATIWAEQWVHQSEGQVKTGEADKEKGTQSHASLTPAKMAKVLAQLHALPVDGPKLHLHERWHHYITIANLDKRSDLFCKACDLEDAVIRSENDKRDVVLCHNDLLEAHVLEYSSSPPMVVDWEYGAVGNRYFDIASCCLINSYTHNESLELISAYADIVGISYKAALQQYSLFEKIVSVTNALWSAALVKTSSDKTV</sequence>
<evidence type="ECO:0000259" key="1">
    <source>
        <dbReference type="Pfam" id="PF01636"/>
    </source>
</evidence>
<dbReference type="SUPFAM" id="SSF56112">
    <property type="entry name" value="Protein kinase-like (PK-like)"/>
    <property type="match status" value="1"/>
</dbReference>
<keyword evidence="3" id="KW-1185">Reference proteome</keyword>
<dbReference type="InterPro" id="IPR011009">
    <property type="entry name" value="Kinase-like_dom_sf"/>
</dbReference>
<dbReference type="Pfam" id="PF01636">
    <property type="entry name" value="APH"/>
    <property type="match status" value="1"/>
</dbReference>
<dbReference type="AlphaFoldDB" id="A0A6L9MS66"/>
<dbReference type="GO" id="GO:0016740">
    <property type="term" value="F:transferase activity"/>
    <property type="evidence" value="ECO:0007669"/>
    <property type="project" value="UniProtKB-KW"/>
</dbReference>
<name>A0A6L9MS66_9ALTE</name>